<evidence type="ECO:0000313" key="1">
    <source>
        <dbReference type="EMBL" id="QWG01535.1"/>
    </source>
</evidence>
<dbReference type="KEGG" id="fya:KMW28_17995"/>
<organism evidence="1 2">
    <name type="scientific">Flammeovirga yaeyamensis</name>
    <dbReference type="NCBI Taxonomy" id="367791"/>
    <lineage>
        <taxon>Bacteria</taxon>
        <taxon>Pseudomonadati</taxon>
        <taxon>Bacteroidota</taxon>
        <taxon>Cytophagia</taxon>
        <taxon>Cytophagales</taxon>
        <taxon>Flammeovirgaceae</taxon>
        <taxon>Flammeovirga</taxon>
    </lineage>
</organism>
<dbReference type="RefSeq" id="WP_169662996.1">
    <property type="nucleotide sequence ID" value="NZ_CP076132.1"/>
</dbReference>
<accession>A0AAX1N5P8</accession>
<evidence type="ECO:0000313" key="2">
    <source>
        <dbReference type="Proteomes" id="UP000678679"/>
    </source>
</evidence>
<dbReference type="AlphaFoldDB" id="A0AAX1N5P8"/>
<protein>
    <submittedName>
        <fullName evidence="1">DUF2807 domain-containing protein</fullName>
    </submittedName>
</protein>
<dbReference type="Gene3D" id="2.160.20.120">
    <property type="match status" value="1"/>
</dbReference>
<dbReference type="Proteomes" id="UP000678679">
    <property type="component" value="Chromosome 1"/>
</dbReference>
<keyword evidence="2" id="KW-1185">Reference proteome</keyword>
<proteinExistence type="predicted"/>
<gene>
    <name evidence="1" type="ORF">KMW28_17995</name>
</gene>
<sequence>MKKIFQNAITILSLIILTNCSSDDEPSTPTNGNFPDSPVQVEGFSRINVQHDVVFYITQGTSTTIYAENPSISGEFSIENSTLNIRNNATGTIVHVTTPVLEEVIGVDRIEVHLDTLRSLENQDLTITLNHDAKITAHRIVTNDFNVIASERFEIGVDTLMAINADVATGHDAQVRLEGIQDASNADNVIESLYLHKFQGNDRLAFNQGTLKTGPVISKVTNIVSGHDTKAYAYVTEELKGNTGDRSIITYKGSGNATITVGDGGSVHPVN</sequence>
<dbReference type="EMBL" id="CP076132">
    <property type="protein sequence ID" value="QWG01535.1"/>
    <property type="molecule type" value="Genomic_DNA"/>
</dbReference>
<reference evidence="1 2" key="1">
    <citation type="submission" date="2021-05" db="EMBL/GenBank/DDBJ databases">
        <title>Comparative genomic studies on the polysaccharide-degrading batcterial strains of the Flammeovirga genus.</title>
        <authorList>
            <person name="Zewei F."/>
            <person name="Zheng Z."/>
            <person name="Yu L."/>
            <person name="Ruyue G."/>
            <person name="Yanhong M."/>
            <person name="Yuanyuan C."/>
            <person name="Jingyan G."/>
            <person name="Wenjun H."/>
        </authorList>
    </citation>
    <scope>NUCLEOTIDE SEQUENCE [LARGE SCALE GENOMIC DNA]</scope>
    <source>
        <strain evidence="1 2">NBRC:100898</strain>
    </source>
</reference>
<name>A0AAX1N5P8_9BACT</name>